<accession>A0ABS2FY98</accession>
<keyword evidence="2" id="KW-0238">DNA-binding</keyword>
<evidence type="ECO:0000313" key="3">
    <source>
        <dbReference type="Proteomes" id="UP000719500"/>
    </source>
</evidence>
<dbReference type="Gene3D" id="1.10.1220.10">
    <property type="entry name" value="Met repressor-like"/>
    <property type="match status" value="1"/>
</dbReference>
<gene>
    <name evidence="2" type="ORF">H9X91_10515</name>
</gene>
<dbReference type="EMBL" id="JACSNX010000018">
    <property type="protein sequence ID" value="MBM6851866.1"/>
    <property type="molecule type" value="Genomic_DNA"/>
</dbReference>
<organism evidence="2 3">
    <name type="scientific">Oscillibacter valericigenes</name>
    <dbReference type="NCBI Taxonomy" id="351091"/>
    <lineage>
        <taxon>Bacteria</taxon>
        <taxon>Bacillati</taxon>
        <taxon>Bacillota</taxon>
        <taxon>Clostridia</taxon>
        <taxon>Eubacteriales</taxon>
        <taxon>Oscillospiraceae</taxon>
        <taxon>Oscillibacter</taxon>
    </lineage>
</organism>
<proteinExistence type="predicted"/>
<dbReference type="InterPro" id="IPR010985">
    <property type="entry name" value="Ribbon_hlx_hlx"/>
</dbReference>
<dbReference type="Proteomes" id="UP000719500">
    <property type="component" value="Unassembled WGS sequence"/>
</dbReference>
<sequence>MPNYFSPFSLRVSEEMIGKIKIIAAKNHRSANKEMEVALERYIAAYEQEHGPIEVKKEEP</sequence>
<dbReference type="InterPro" id="IPR005569">
    <property type="entry name" value="Arc_DNA-bd_dom"/>
</dbReference>
<dbReference type="Pfam" id="PF03869">
    <property type="entry name" value="Arc"/>
    <property type="match status" value="1"/>
</dbReference>
<dbReference type="GO" id="GO:0003677">
    <property type="term" value="F:DNA binding"/>
    <property type="evidence" value="ECO:0007669"/>
    <property type="project" value="UniProtKB-KW"/>
</dbReference>
<dbReference type="RefSeq" id="WP_204804906.1">
    <property type="nucleotide sequence ID" value="NZ_JACSNX010000018.1"/>
</dbReference>
<dbReference type="InterPro" id="IPR013321">
    <property type="entry name" value="Arc_rbn_hlx_hlx"/>
</dbReference>
<name>A0ABS2FY98_9FIRM</name>
<comment type="caution">
    <text evidence="2">The sequence shown here is derived from an EMBL/GenBank/DDBJ whole genome shotgun (WGS) entry which is preliminary data.</text>
</comment>
<evidence type="ECO:0000313" key="2">
    <source>
        <dbReference type="EMBL" id="MBM6851866.1"/>
    </source>
</evidence>
<reference evidence="2 3" key="1">
    <citation type="journal article" date="2021" name="Sci. Rep.">
        <title>The distribution of antibiotic resistance genes in chicken gut microbiota commensals.</title>
        <authorList>
            <person name="Juricova H."/>
            <person name="Matiasovicova J."/>
            <person name="Kubasova T."/>
            <person name="Cejkova D."/>
            <person name="Rychlik I."/>
        </authorList>
    </citation>
    <scope>NUCLEOTIDE SEQUENCE [LARGE SCALE GENOMIC DNA]</scope>
    <source>
        <strain evidence="2 3">An411</strain>
    </source>
</reference>
<dbReference type="SUPFAM" id="SSF47598">
    <property type="entry name" value="Ribbon-helix-helix"/>
    <property type="match status" value="1"/>
</dbReference>
<protein>
    <submittedName>
        <fullName evidence="2">Arc family DNA-binding protein</fullName>
    </submittedName>
</protein>
<evidence type="ECO:0000259" key="1">
    <source>
        <dbReference type="Pfam" id="PF03869"/>
    </source>
</evidence>
<feature type="domain" description="Arc-like DNA binding" evidence="1">
    <location>
        <begin position="8"/>
        <end position="35"/>
    </location>
</feature>
<keyword evidence="3" id="KW-1185">Reference proteome</keyword>